<dbReference type="AlphaFoldDB" id="A0A1B0DCE4"/>
<evidence type="ECO:0000313" key="2">
    <source>
        <dbReference type="Proteomes" id="UP000092462"/>
    </source>
</evidence>
<evidence type="ECO:0000313" key="1">
    <source>
        <dbReference type="EnsemblMetazoa" id="PPAI005483-PA"/>
    </source>
</evidence>
<protein>
    <submittedName>
        <fullName evidence="1">Uncharacterized protein</fullName>
    </submittedName>
</protein>
<organism evidence="1 2">
    <name type="scientific">Phlebotomus papatasi</name>
    <name type="common">Sandfly</name>
    <dbReference type="NCBI Taxonomy" id="29031"/>
    <lineage>
        <taxon>Eukaryota</taxon>
        <taxon>Metazoa</taxon>
        <taxon>Ecdysozoa</taxon>
        <taxon>Arthropoda</taxon>
        <taxon>Hexapoda</taxon>
        <taxon>Insecta</taxon>
        <taxon>Pterygota</taxon>
        <taxon>Neoptera</taxon>
        <taxon>Endopterygota</taxon>
        <taxon>Diptera</taxon>
        <taxon>Nematocera</taxon>
        <taxon>Psychodoidea</taxon>
        <taxon>Psychodidae</taxon>
        <taxon>Phlebotomus</taxon>
        <taxon>Phlebotomus</taxon>
    </lineage>
</organism>
<dbReference type="EMBL" id="AJVK01030833">
    <property type="status" value="NOT_ANNOTATED_CDS"/>
    <property type="molecule type" value="Genomic_DNA"/>
</dbReference>
<accession>A0A1B0DCE4</accession>
<reference evidence="1" key="1">
    <citation type="submission" date="2022-08" db="UniProtKB">
        <authorList>
            <consortium name="EnsemblMetazoa"/>
        </authorList>
    </citation>
    <scope>IDENTIFICATION</scope>
    <source>
        <strain evidence="1">Israel</strain>
    </source>
</reference>
<proteinExistence type="predicted"/>
<sequence length="89" mass="9885">MKHKIHCHFQHGVLSLGLQSPNKMCLSGSLGGFWEFFGCHGILEELLEMVISAPKCKVDSQIALLDCGEKNPIKLVYVFSKGTETLMFS</sequence>
<keyword evidence="2" id="KW-1185">Reference proteome</keyword>
<dbReference type="VEuPathDB" id="VectorBase:PPAI005483"/>
<dbReference type="Proteomes" id="UP000092462">
    <property type="component" value="Unassembled WGS sequence"/>
</dbReference>
<dbReference type="EnsemblMetazoa" id="PPAI005483-RA">
    <property type="protein sequence ID" value="PPAI005483-PA"/>
    <property type="gene ID" value="PPAI005483"/>
</dbReference>
<name>A0A1B0DCE4_PHLPP</name>